<evidence type="ECO:0000313" key="2">
    <source>
        <dbReference type="EMBL" id="EAR09344.1"/>
    </source>
</evidence>
<dbReference type="RefSeq" id="WP_008044266.1">
    <property type="nucleotide sequence ID" value="NZ_CH724151.1"/>
</dbReference>
<dbReference type="HOGENOM" id="CLU_039076_1_0_6"/>
<proteinExistence type="predicted"/>
<name>A4BF09_9GAMM</name>
<gene>
    <name evidence="2" type="ORF">MED297_18688</name>
</gene>
<dbReference type="Proteomes" id="UP000005953">
    <property type="component" value="Unassembled WGS sequence"/>
</dbReference>
<reference evidence="2 3" key="1">
    <citation type="submission" date="2006-02" db="EMBL/GenBank/DDBJ databases">
        <authorList>
            <person name="Pinhassi J."/>
            <person name="Pedros-Alio C."/>
            <person name="Ferriera S."/>
            <person name="Johnson J."/>
            <person name="Kravitz S."/>
            <person name="Halpern A."/>
            <person name="Remington K."/>
            <person name="Beeson K."/>
            <person name="Tran B."/>
            <person name="Rogers Y.-H."/>
            <person name="Friedman R."/>
            <person name="Venter J.C."/>
        </authorList>
    </citation>
    <scope>NUCLEOTIDE SEQUENCE [LARGE SCALE GENOMIC DNA]</scope>
    <source>
        <strain evidence="2 3">MED297</strain>
    </source>
</reference>
<accession>A4BF09</accession>
<comment type="caution">
    <text evidence="2">The sequence shown here is derived from an EMBL/GenBank/DDBJ whole genome shotgun (WGS) entry which is preliminary data.</text>
</comment>
<evidence type="ECO:0000313" key="3">
    <source>
        <dbReference type="Proteomes" id="UP000005953"/>
    </source>
</evidence>
<dbReference type="GO" id="GO:0016491">
    <property type="term" value="F:oxidoreductase activity"/>
    <property type="evidence" value="ECO:0007669"/>
    <property type="project" value="InterPro"/>
</dbReference>
<dbReference type="InterPro" id="IPR046366">
    <property type="entry name" value="MPAB"/>
</dbReference>
<dbReference type="PANTHER" id="PTHR36124:SF1">
    <property type="entry name" value="ER-BOUND OXYGENASE MPAB_MPAB'_RUBBER OXYGENASE CATALYTIC DOMAIN-CONTAINING PROTEIN"/>
    <property type="match status" value="1"/>
</dbReference>
<organism evidence="2 3">
    <name type="scientific">Reinekea blandensis MED297</name>
    <dbReference type="NCBI Taxonomy" id="314283"/>
    <lineage>
        <taxon>Bacteria</taxon>
        <taxon>Pseudomonadati</taxon>
        <taxon>Pseudomonadota</taxon>
        <taxon>Gammaproteobacteria</taxon>
        <taxon>Oceanospirillales</taxon>
        <taxon>Saccharospirillaceae</taxon>
        <taxon>Reinekea</taxon>
    </lineage>
</organism>
<feature type="domain" description="ER-bound oxygenase mpaB/mpaB'/Rubber oxygenase catalytic" evidence="1">
    <location>
        <begin position="44"/>
        <end position="230"/>
    </location>
</feature>
<dbReference type="EMBL" id="AAOE01000011">
    <property type="protein sequence ID" value="EAR09344.1"/>
    <property type="molecule type" value="Genomic_DNA"/>
</dbReference>
<dbReference type="PANTHER" id="PTHR36124">
    <property type="match status" value="1"/>
</dbReference>
<keyword evidence="3" id="KW-1185">Reference proteome</keyword>
<sequence length="274" mass="32418">MTLDTQTADPSQRYEAIVRQLSMVTFPWDIEKSLEFALYRTYAVPAISKVLLHSGQFLKATQKRYDDTELLLAYPVEHGLNSDTGQQAIERINAMHHRYRINNDLYLYVLSTFVFEPIRWLERFGWRPMNDNEQQAWFLYYRALGEKMKIQEIPETLEAFEAFNRRFEQERFEYHIANTRIASVTRDLLLSFYLPRWAIPAGRPAIYAMLDDGLREAFQYPKAPKALETFLNTSLTLRARLLRWLPKNKKEKSILKRKRKTYPMGYAIDDLGSL</sequence>
<dbReference type="InterPro" id="IPR018713">
    <property type="entry name" value="MPAB/Lcp_cat_dom"/>
</dbReference>
<dbReference type="AlphaFoldDB" id="A4BF09"/>
<dbReference type="STRING" id="314283.MED297_18688"/>
<evidence type="ECO:0000259" key="1">
    <source>
        <dbReference type="Pfam" id="PF09995"/>
    </source>
</evidence>
<protein>
    <recommendedName>
        <fullName evidence="1">ER-bound oxygenase mpaB/mpaB'/Rubber oxygenase catalytic domain-containing protein</fullName>
    </recommendedName>
</protein>
<dbReference type="Pfam" id="PF09995">
    <property type="entry name" value="MPAB_Lcp_cat"/>
    <property type="match status" value="1"/>
</dbReference>